<feature type="domain" description="Nudix hydrolase" evidence="3">
    <location>
        <begin position="10"/>
        <end position="134"/>
    </location>
</feature>
<comment type="cofactor">
    <cofactor evidence="1">
        <name>Mg(2+)</name>
        <dbReference type="ChEBI" id="CHEBI:18420"/>
    </cofactor>
</comment>
<dbReference type="Proteomes" id="UP001199355">
    <property type="component" value="Unassembled WGS sequence"/>
</dbReference>
<evidence type="ECO:0000256" key="2">
    <source>
        <dbReference type="ARBA" id="ARBA00022801"/>
    </source>
</evidence>
<evidence type="ECO:0000313" key="4">
    <source>
        <dbReference type="EMBL" id="MCC2166547.1"/>
    </source>
</evidence>
<dbReference type="PANTHER" id="PTHR43046">
    <property type="entry name" value="GDP-MANNOSE MANNOSYL HYDROLASE"/>
    <property type="match status" value="1"/>
</dbReference>
<evidence type="ECO:0000259" key="3">
    <source>
        <dbReference type="PROSITE" id="PS51462"/>
    </source>
</evidence>
<comment type="caution">
    <text evidence="4">The sequence shown here is derived from an EMBL/GenBank/DDBJ whole genome shotgun (WGS) entry which is preliminary data.</text>
</comment>
<proteinExistence type="predicted"/>
<dbReference type="SUPFAM" id="SSF55811">
    <property type="entry name" value="Nudix"/>
    <property type="match status" value="1"/>
</dbReference>
<accession>A0AAE3DLN1</accession>
<dbReference type="EMBL" id="JAJEQF010000003">
    <property type="protein sequence ID" value="MCC2166547.1"/>
    <property type="molecule type" value="Genomic_DNA"/>
</dbReference>
<dbReference type="PROSITE" id="PS51462">
    <property type="entry name" value="NUDIX"/>
    <property type="match status" value="1"/>
</dbReference>
<dbReference type="InterPro" id="IPR015797">
    <property type="entry name" value="NUDIX_hydrolase-like_dom_sf"/>
</dbReference>
<sequence>MGETSEKRLEKVRFMNMCMIQDGRGNVLALDKVNDSYTGTTFPGGHVEPGELFFQSMIREVWEETGLTIENPEFRGLYHWHKDGVHHVITLYRAYTFCGELESSEEGRVYWISLEELKAKKLASGMEYVLEMMESETIKECYVRREADRYVGNVH</sequence>
<evidence type="ECO:0000313" key="5">
    <source>
        <dbReference type="Proteomes" id="UP001199355"/>
    </source>
</evidence>
<evidence type="ECO:0000256" key="1">
    <source>
        <dbReference type="ARBA" id="ARBA00001946"/>
    </source>
</evidence>
<reference evidence="4 5" key="1">
    <citation type="submission" date="2021-10" db="EMBL/GenBank/DDBJ databases">
        <title>Anaerobic single-cell dispensing facilitates the cultivation of human gut bacteria.</title>
        <authorList>
            <person name="Afrizal A."/>
        </authorList>
    </citation>
    <scope>NUCLEOTIDE SEQUENCE [LARGE SCALE GENOMIC DNA]</scope>
    <source>
        <strain evidence="4 5">CLA-AA-H244</strain>
    </source>
</reference>
<dbReference type="AlphaFoldDB" id="A0AAE3DLN1"/>
<gene>
    <name evidence="4" type="ORF">LKD45_02330</name>
</gene>
<keyword evidence="2" id="KW-0378">Hydrolase</keyword>
<dbReference type="RefSeq" id="WP_308727638.1">
    <property type="nucleotide sequence ID" value="NZ_JAJEQF010000003.1"/>
</dbReference>
<protein>
    <submittedName>
        <fullName evidence="4">NUDIX domain-containing protein</fullName>
    </submittedName>
</protein>
<dbReference type="CDD" id="cd18875">
    <property type="entry name" value="NUDIX_Hydrolase"/>
    <property type="match status" value="1"/>
</dbReference>
<dbReference type="Pfam" id="PF00293">
    <property type="entry name" value="NUDIX"/>
    <property type="match status" value="1"/>
</dbReference>
<dbReference type="PANTHER" id="PTHR43046:SF2">
    <property type="entry name" value="8-OXO-DGTP DIPHOSPHATASE-RELATED"/>
    <property type="match status" value="1"/>
</dbReference>
<dbReference type="Gene3D" id="3.90.79.10">
    <property type="entry name" value="Nucleoside Triphosphate Pyrophosphohydrolase"/>
    <property type="match status" value="1"/>
</dbReference>
<dbReference type="GO" id="GO:0016787">
    <property type="term" value="F:hydrolase activity"/>
    <property type="evidence" value="ECO:0007669"/>
    <property type="project" value="UniProtKB-KW"/>
</dbReference>
<organism evidence="4 5">
    <name type="scientific">Gallintestinimicrobium propionicum</name>
    <dbReference type="NCBI Taxonomy" id="2981770"/>
    <lineage>
        <taxon>Bacteria</taxon>
        <taxon>Bacillati</taxon>
        <taxon>Bacillota</taxon>
        <taxon>Clostridia</taxon>
        <taxon>Lachnospirales</taxon>
        <taxon>Lachnospiraceae</taxon>
        <taxon>Gallintestinimicrobium</taxon>
    </lineage>
</organism>
<dbReference type="InterPro" id="IPR000086">
    <property type="entry name" value="NUDIX_hydrolase_dom"/>
</dbReference>
<name>A0AAE3DLN1_9FIRM</name>
<keyword evidence="5" id="KW-1185">Reference proteome</keyword>